<evidence type="ECO:0000313" key="1">
    <source>
        <dbReference type="EMBL" id="KAK2872543.1"/>
    </source>
</evidence>
<gene>
    <name evidence="1" type="ORF">Q8A67_022440</name>
</gene>
<organism evidence="1 2">
    <name type="scientific">Cirrhinus molitorella</name>
    <name type="common">mud carp</name>
    <dbReference type="NCBI Taxonomy" id="172907"/>
    <lineage>
        <taxon>Eukaryota</taxon>
        <taxon>Metazoa</taxon>
        <taxon>Chordata</taxon>
        <taxon>Craniata</taxon>
        <taxon>Vertebrata</taxon>
        <taxon>Euteleostomi</taxon>
        <taxon>Actinopterygii</taxon>
        <taxon>Neopterygii</taxon>
        <taxon>Teleostei</taxon>
        <taxon>Ostariophysi</taxon>
        <taxon>Cypriniformes</taxon>
        <taxon>Cyprinidae</taxon>
        <taxon>Labeoninae</taxon>
        <taxon>Labeonini</taxon>
        <taxon>Cirrhinus</taxon>
    </lineage>
</organism>
<sequence length="97" mass="10684">MIAAESMAASTSFSSLTVNAMVDKAELNNPSELSAIKTLCEKMRPNLLGAEVQLDTCLPPSARRSLDTVVPVERRIKYKLRTAERTDRKHSSTSPHL</sequence>
<evidence type="ECO:0000313" key="2">
    <source>
        <dbReference type="Proteomes" id="UP001187343"/>
    </source>
</evidence>
<keyword evidence="2" id="KW-1185">Reference proteome</keyword>
<proteinExistence type="predicted"/>
<accession>A0AA88PFP0</accession>
<comment type="caution">
    <text evidence="1">The sequence shown here is derived from an EMBL/GenBank/DDBJ whole genome shotgun (WGS) entry which is preliminary data.</text>
</comment>
<dbReference type="EMBL" id="JAUYZG010000022">
    <property type="protein sequence ID" value="KAK2872543.1"/>
    <property type="molecule type" value="Genomic_DNA"/>
</dbReference>
<reference evidence="1" key="1">
    <citation type="submission" date="2023-08" db="EMBL/GenBank/DDBJ databases">
        <title>Chromosome-level Genome Assembly of mud carp (Cirrhinus molitorella).</title>
        <authorList>
            <person name="Liu H."/>
        </authorList>
    </citation>
    <scope>NUCLEOTIDE SEQUENCE</scope>
    <source>
        <strain evidence="1">Prfri</strain>
        <tissue evidence="1">Muscle</tissue>
    </source>
</reference>
<dbReference type="Proteomes" id="UP001187343">
    <property type="component" value="Unassembled WGS sequence"/>
</dbReference>
<name>A0AA88PFP0_9TELE</name>
<protein>
    <submittedName>
        <fullName evidence="1">Uncharacterized protein</fullName>
    </submittedName>
</protein>
<dbReference type="AlphaFoldDB" id="A0AA88PFP0"/>